<evidence type="ECO:0000313" key="3">
    <source>
        <dbReference type="Proteomes" id="UP000244005"/>
    </source>
</evidence>
<evidence type="ECO:0000256" key="1">
    <source>
        <dbReference type="SAM" id="MobiDB-lite"/>
    </source>
</evidence>
<dbReference type="Proteomes" id="UP000244005">
    <property type="component" value="Unassembled WGS sequence"/>
</dbReference>
<dbReference type="Gramene" id="Mp7g13430.1">
    <property type="protein sequence ID" value="Mp7g13430.1.cds1"/>
    <property type="gene ID" value="Mp7g13430"/>
</dbReference>
<feature type="region of interest" description="Disordered" evidence="1">
    <location>
        <begin position="29"/>
        <end position="101"/>
    </location>
</feature>
<name>A0A2R6XLE1_MARPO</name>
<keyword evidence="3" id="KW-1185">Reference proteome</keyword>
<dbReference type="EMBL" id="KZ772681">
    <property type="protein sequence ID" value="PTQ46899.1"/>
    <property type="molecule type" value="Genomic_DNA"/>
</dbReference>
<sequence length="101" mass="10814">MVCCPREAGSKTSVRACGFLLPRDCSAEGMEQTQKGAGSPGPIMNDPWPGESRLCPAAGERSRSTAPPPGFMSRAIKQKQTPSRRREARTPTRAATGRRGN</sequence>
<gene>
    <name evidence="2" type="ORF">MARPO_0009s0029</name>
</gene>
<dbReference type="AlphaFoldDB" id="A0A2R6XLE1"/>
<feature type="compositionally biased region" description="Low complexity" evidence="1">
    <location>
        <begin position="91"/>
        <end position="101"/>
    </location>
</feature>
<evidence type="ECO:0000313" key="2">
    <source>
        <dbReference type="EMBL" id="PTQ46899.1"/>
    </source>
</evidence>
<protein>
    <submittedName>
        <fullName evidence="2">Uncharacterized protein</fullName>
    </submittedName>
</protein>
<reference evidence="3" key="1">
    <citation type="journal article" date="2017" name="Cell">
        <title>Insights into land plant evolution garnered from the Marchantia polymorpha genome.</title>
        <authorList>
            <person name="Bowman J.L."/>
            <person name="Kohchi T."/>
            <person name="Yamato K.T."/>
            <person name="Jenkins J."/>
            <person name="Shu S."/>
            <person name="Ishizaki K."/>
            <person name="Yamaoka S."/>
            <person name="Nishihama R."/>
            <person name="Nakamura Y."/>
            <person name="Berger F."/>
            <person name="Adam C."/>
            <person name="Aki S.S."/>
            <person name="Althoff F."/>
            <person name="Araki T."/>
            <person name="Arteaga-Vazquez M.A."/>
            <person name="Balasubrmanian S."/>
            <person name="Barry K."/>
            <person name="Bauer D."/>
            <person name="Boehm C.R."/>
            <person name="Briginshaw L."/>
            <person name="Caballero-Perez J."/>
            <person name="Catarino B."/>
            <person name="Chen F."/>
            <person name="Chiyoda S."/>
            <person name="Chovatia M."/>
            <person name="Davies K.M."/>
            <person name="Delmans M."/>
            <person name="Demura T."/>
            <person name="Dierschke T."/>
            <person name="Dolan L."/>
            <person name="Dorantes-Acosta A.E."/>
            <person name="Eklund D.M."/>
            <person name="Florent S.N."/>
            <person name="Flores-Sandoval E."/>
            <person name="Fujiyama A."/>
            <person name="Fukuzawa H."/>
            <person name="Galik B."/>
            <person name="Grimanelli D."/>
            <person name="Grimwood J."/>
            <person name="Grossniklaus U."/>
            <person name="Hamada T."/>
            <person name="Haseloff J."/>
            <person name="Hetherington A.J."/>
            <person name="Higo A."/>
            <person name="Hirakawa Y."/>
            <person name="Hundley H.N."/>
            <person name="Ikeda Y."/>
            <person name="Inoue K."/>
            <person name="Inoue S.I."/>
            <person name="Ishida S."/>
            <person name="Jia Q."/>
            <person name="Kakita M."/>
            <person name="Kanazawa T."/>
            <person name="Kawai Y."/>
            <person name="Kawashima T."/>
            <person name="Kennedy M."/>
            <person name="Kinose K."/>
            <person name="Kinoshita T."/>
            <person name="Kohara Y."/>
            <person name="Koide E."/>
            <person name="Komatsu K."/>
            <person name="Kopischke S."/>
            <person name="Kubo M."/>
            <person name="Kyozuka J."/>
            <person name="Lagercrantz U."/>
            <person name="Lin S.S."/>
            <person name="Lindquist E."/>
            <person name="Lipzen A.M."/>
            <person name="Lu C.W."/>
            <person name="De Luna E."/>
            <person name="Martienssen R.A."/>
            <person name="Minamino N."/>
            <person name="Mizutani M."/>
            <person name="Mizutani M."/>
            <person name="Mochizuki N."/>
            <person name="Monte I."/>
            <person name="Mosher R."/>
            <person name="Nagasaki H."/>
            <person name="Nakagami H."/>
            <person name="Naramoto S."/>
            <person name="Nishitani K."/>
            <person name="Ohtani M."/>
            <person name="Okamoto T."/>
            <person name="Okumura M."/>
            <person name="Phillips J."/>
            <person name="Pollak B."/>
            <person name="Reinders A."/>
            <person name="Rovekamp M."/>
            <person name="Sano R."/>
            <person name="Sawa S."/>
            <person name="Schmid M.W."/>
            <person name="Shirakawa M."/>
            <person name="Solano R."/>
            <person name="Spunde A."/>
            <person name="Suetsugu N."/>
            <person name="Sugano S."/>
            <person name="Sugiyama A."/>
            <person name="Sun R."/>
            <person name="Suzuki Y."/>
            <person name="Takenaka M."/>
            <person name="Takezawa D."/>
            <person name="Tomogane H."/>
            <person name="Tsuzuki M."/>
            <person name="Ueda T."/>
            <person name="Umeda M."/>
            <person name="Ward J.M."/>
            <person name="Watanabe Y."/>
            <person name="Yazaki K."/>
            <person name="Yokoyama R."/>
            <person name="Yoshitake Y."/>
            <person name="Yotsui I."/>
            <person name="Zachgo S."/>
            <person name="Schmutz J."/>
        </authorList>
    </citation>
    <scope>NUCLEOTIDE SEQUENCE [LARGE SCALE GENOMIC DNA]</scope>
    <source>
        <strain evidence="3">Tak-1</strain>
    </source>
</reference>
<accession>A0A2R6XLE1</accession>
<organism evidence="2 3">
    <name type="scientific">Marchantia polymorpha</name>
    <name type="common">Common liverwort</name>
    <name type="synonym">Marchantia aquatica</name>
    <dbReference type="NCBI Taxonomy" id="3197"/>
    <lineage>
        <taxon>Eukaryota</taxon>
        <taxon>Viridiplantae</taxon>
        <taxon>Streptophyta</taxon>
        <taxon>Embryophyta</taxon>
        <taxon>Marchantiophyta</taxon>
        <taxon>Marchantiopsida</taxon>
        <taxon>Marchantiidae</taxon>
        <taxon>Marchantiales</taxon>
        <taxon>Marchantiaceae</taxon>
        <taxon>Marchantia</taxon>
    </lineage>
</organism>
<proteinExistence type="predicted"/>